<dbReference type="SUPFAM" id="SSF48452">
    <property type="entry name" value="TPR-like"/>
    <property type="match status" value="1"/>
</dbReference>
<dbReference type="EMBL" id="JPWF01000001">
    <property type="protein sequence ID" value="RCK39880.1"/>
    <property type="molecule type" value="Genomic_DNA"/>
</dbReference>
<organism evidence="1 2">
    <name type="scientific">Thalassospira profundimaris</name>
    <dbReference type="NCBI Taxonomy" id="502049"/>
    <lineage>
        <taxon>Bacteria</taxon>
        <taxon>Pseudomonadati</taxon>
        <taxon>Pseudomonadota</taxon>
        <taxon>Alphaproteobacteria</taxon>
        <taxon>Rhodospirillales</taxon>
        <taxon>Thalassospiraceae</taxon>
        <taxon>Thalassospira</taxon>
    </lineage>
</organism>
<dbReference type="AlphaFoldDB" id="A0A367WH95"/>
<evidence type="ECO:0000313" key="1">
    <source>
        <dbReference type="EMBL" id="RCK39880.1"/>
    </source>
</evidence>
<accession>A0A367WH95</accession>
<name>A0A367WH95_9PROT</name>
<protein>
    <recommendedName>
        <fullName evidence="3">MalT-like TPR region domain-containing protein</fullName>
    </recommendedName>
</protein>
<reference evidence="1 2" key="1">
    <citation type="submission" date="2014-07" db="EMBL/GenBank/DDBJ databases">
        <title>Draft genome sequence of Thalassospira profundimaris 35.</title>
        <authorList>
            <person name="Lai Q."/>
            <person name="Shao Z."/>
        </authorList>
    </citation>
    <scope>NUCLEOTIDE SEQUENCE [LARGE SCALE GENOMIC DNA]</scope>
    <source>
        <strain evidence="1 2">35</strain>
    </source>
</reference>
<evidence type="ECO:0000313" key="2">
    <source>
        <dbReference type="Proteomes" id="UP000253226"/>
    </source>
</evidence>
<dbReference type="InterPro" id="IPR011990">
    <property type="entry name" value="TPR-like_helical_dom_sf"/>
</dbReference>
<gene>
    <name evidence="1" type="ORF">TH19_02225</name>
</gene>
<dbReference type="RefSeq" id="WP_114100654.1">
    <property type="nucleotide sequence ID" value="NZ_JPWF01000001.1"/>
</dbReference>
<sequence>MTDKSDEYALRLSYLEQIDANSLAVARLCLEMASSQHHHERESALRLFDKADLIFASHLSTSRDAAIAGLALSLNNRAALELEAEEWDWAIDAASQAVSLRRDRLRNCIGRKDDNERLDLGYSLAALVLAMRGAGQIDLACDVAADAIRVLGKFAGLNNQEAFVLLTKLICIYAELCGQIDRLPDTALLMPLAKSFYSSRKDRIG</sequence>
<comment type="caution">
    <text evidence="1">The sequence shown here is derived from an EMBL/GenBank/DDBJ whole genome shotgun (WGS) entry which is preliminary data.</text>
</comment>
<dbReference type="Proteomes" id="UP000253226">
    <property type="component" value="Unassembled WGS sequence"/>
</dbReference>
<dbReference type="OrthoDB" id="7365075at2"/>
<proteinExistence type="predicted"/>
<evidence type="ECO:0008006" key="3">
    <source>
        <dbReference type="Google" id="ProtNLM"/>
    </source>
</evidence>